<comment type="caution">
    <text evidence="2">The sequence shown here is derived from an EMBL/GenBank/DDBJ whole genome shotgun (WGS) entry which is preliminary data.</text>
</comment>
<evidence type="ECO:0000313" key="2">
    <source>
        <dbReference type="EMBL" id="KAK9665839.1"/>
    </source>
</evidence>
<dbReference type="EMBL" id="JBDFQZ010000014">
    <property type="protein sequence ID" value="KAK9665839.1"/>
    <property type="molecule type" value="Genomic_DNA"/>
</dbReference>
<reference evidence="2 3" key="1">
    <citation type="submission" date="2024-03" db="EMBL/GenBank/DDBJ databases">
        <title>WGS assembly of Saponaria officinalis var. Norfolk2.</title>
        <authorList>
            <person name="Jenkins J."/>
            <person name="Shu S."/>
            <person name="Grimwood J."/>
            <person name="Barry K."/>
            <person name="Goodstein D."/>
            <person name="Schmutz J."/>
            <person name="Leebens-Mack J."/>
            <person name="Osbourn A."/>
        </authorList>
    </citation>
    <scope>NUCLEOTIDE SEQUENCE [LARGE SCALE GENOMIC DNA]</scope>
    <source>
        <strain evidence="3">cv. Norfolk2</strain>
        <strain evidence="2">JIC</strain>
        <tissue evidence="2">Leaf</tissue>
    </source>
</reference>
<feature type="region of interest" description="Disordered" evidence="1">
    <location>
        <begin position="16"/>
        <end position="146"/>
    </location>
</feature>
<dbReference type="EMBL" id="JBDFQZ010000014">
    <property type="protein sequence ID" value="KAK9665840.1"/>
    <property type="molecule type" value="Genomic_DNA"/>
</dbReference>
<proteinExistence type="predicted"/>
<name>A0AAW1GQL3_SAPOF</name>
<evidence type="ECO:0000313" key="3">
    <source>
        <dbReference type="Proteomes" id="UP001443914"/>
    </source>
</evidence>
<feature type="region of interest" description="Disordered" evidence="1">
    <location>
        <begin position="476"/>
        <end position="496"/>
    </location>
</feature>
<dbReference type="EMBL" id="JBDFQZ010000014">
    <property type="protein sequence ID" value="KAK9665838.1"/>
    <property type="molecule type" value="Genomic_DNA"/>
</dbReference>
<dbReference type="EMBL" id="JBDFQZ010000014">
    <property type="protein sequence ID" value="KAK9665841.1"/>
    <property type="molecule type" value="Genomic_DNA"/>
</dbReference>
<feature type="compositionally biased region" description="Basic and acidic residues" evidence="1">
    <location>
        <begin position="478"/>
        <end position="496"/>
    </location>
</feature>
<evidence type="ECO:0000256" key="1">
    <source>
        <dbReference type="SAM" id="MobiDB-lite"/>
    </source>
</evidence>
<dbReference type="Pfam" id="PF05097">
    <property type="entry name" value="DUF688"/>
    <property type="match status" value="1"/>
</dbReference>
<feature type="compositionally biased region" description="Low complexity" evidence="1">
    <location>
        <begin position="424"/>
        <end position="441"/>
    </location>
</feature>
<dbReference type="PANTHER" id="PTHR33671:SF2">
    <property type="entry name" value="N-METHYLTRANSFERASE, PUTATIVE (DUF688)-RELATED"/>
    <property type="match status" value="1"/>
</dbReference>
<sequence length="579" mass="64807">MEERQLNFYQPLLSVRRGSSMAAQPKVNPKKTNDSKPTLPSLPFYKSDLKSGPVRNPGVVPFQWEQMPGRPKDEKIVPKDNTWQRDVAPKLPPGRIVNHKQNSMDSTPKDSPHSTGSQTGNTILSGCENTENDPQDNDIPSSDDDNVTFVDARDTLSRTESFFNCSVSGVSGLDNQITECSGIYADPQTRDFMMGRFLPAAKAVASETPHFVPRKHSAAKEQLMPVKRVIKWKQRSPDSTQYTLPHHVDENEEDEDEYVEMEDVSAKLCGLLPKFCLLNPIPGMRDHTKAISSVRSVRTRPAYTEFCCKNEKKDRTNSNRGEMKRVPHQYASKNEPSINRSFGFQSTAPIKDGSPQSFLDKEKSLLGLPQECRDLKGGKYGVKNHGAAKINEVISLQDARETTGSSNPAIEKTLYVDSEPMEQSRNSVSSSSESRGRNPSVDSLQDIKCINNGDEKQLNYPLSSETVDYSVVSTPEKSFQHVGEDLPRDQESNRDVKEDVHDNELLGLGPIMPKSPSESWLSRTLPSMLTKNLSPKPYLGNMAFRSSPVDPRRERRLRTSNFQHMVFRPGGELGPILEN</sequence>
<dbReference type="Proteomes" id="UP001443914">
    <property type="component" value="Unassembled WGS sequence"/>
</dbReference>
<protein>
    <submittedName>
        <fullName evidence="2">Uncharacterized protein</fullName>
    </submittedName>
</protein>
<feature type="region of interest" description="Disordered" evidence="1">
    <location>
        <begin position="398"/>
        <end position="447"/>
    </location>
</feature>
<gene>
    <name evidence="2" type="ORF">RND81_14G139900</name>
</gene>
<dbReference type="PANTHER" id="PTHR33671">
    <property type="entry name" value="N-METHYLTRANSFERASE, PUTATIVE (DUF688)-RELATED"/>
    <property type="match status" value="1"/>
</dbReference>
<dbReference type="InterPro" id="IPR007789">
    <property type="entry name" value="DUF688"/>
</dbReference>
<feature type="compositionally biased region" description="Acidic residues" evidence="1">
    <location>
        <begin position="130"/>
        <end position="146"/>
    </location>
</feature>
<dbReference type="AlphaFoldDB" id="A0AAW1GQL3"/>
<feature type="compositionally biased region" description="Polar residues" evidence="1">
    <location>
        <begin position="113"/>
        <end position="129"/>
    </location>
</feature>
<keyword evidence="3" id="KW-1185">Reference proteome</keyword>
<accession>A0AAW1GQL3</accession>
<organism evidence="2 3">
    <name type="scientific">Saponaria officinalis</name>
    <name type="common">Common soapwort</name>
    <name type="synonym">Lychnis saponaria</name>
    <dbReference type="NCBI Taxonomy" id="3572"/>
    <lineage>
        <taxon>Eukaryota</taxon>
        <taxon>Viridiplantae</taxon>
        <taxon>Streptophyta</taxon>
        <taxon>Embryophyta</taxon>
        <taxon>Tracheophyta</taxon>
        <taxon>Spermatophyta</taxon>
        <taxon>Magnoliopsida</taxon>
        <taxon>eudicotyledons</taxon>
        <taxon>Gunneridae</taxon>
        <taxon>Pentapetalae</taxon>
        <taxon>Caryophyllales</taxon>
        <taxon>Caryophyllaceae</taxon>
        <taxon>Caryophylleae</taxon>
        <taxon>Saponaria</taxon>
    </lineage>
</organism>